<dbReference type="GO" id="GO:0043546">
    <property type="term" value="F:molybdopterin cofactor binding"/>
    <property type="evidence" value="ECO:0007669"/>
    <property type="project" value="UniProtKB-UniRule"/>
</dbReference>
<keyword evidence="3 5" id="KW-0732">Signal</keyword>
<dbReference type="PANTHER" id="PTHR43032">
    <property type="entry name" value="PROTEIN-METHIONINE-SULFOXIDE REDUCTASE"/>
    <property type="match status" value="1"/>
</dbReference>
<comment type="catalytic activity">
    <reaction evidence="5">
        <text>L-methionyl-[protein] + a quinone + H2O = L-methionyl-(R)-S-oxide-[protein] + a quinol</text>
        <dbReference type="Rhea" id="RHEA:51296"/>
        <dbReference type="Rhea" id="RHEA-COMP:12313"/>
        <dbReference type="Rhea" id="RHEA-COMP:12314"/>
        <dbReference type="ChEBI" id="CHEBI:15377"/>
        <dbReference type="ChEBI" id="CHEBI:16044"/>
        <dbReference type="ChEBI" id="CHEBI:24646"/>
        <dbReference type="ChEBI" id="CHEBI:45764"/>
        <dbReference type="ChEBI" id="CHEBI:132124"/>
    </reaction>
</comment>
<feature type="binding site" evidence="5">
    <location>
        <position position="143"/>
    </location>
    <ligand>
        <name>Mo-molybdopterin</name>
        <dbReference type="ChEBI" id="CHEBI:71302"/>
    </ligand>
    <ligandPart>
        <name>Mo</name>
        <dbReference type="ChEBI" id="CHEBI:28685"/>
    </ligandPart>
</feature>
<feature type="binding site" evidence="5">
    <location>
        <position position="178"/>
    </location>
    <ligand>
        <name>Mo-molybdopterin</name>
        <dbReference type="ChEBI" id="CHEBI:71302"/>
    </ligand>
</feature>
<dbReference type="Pfam" id="PF00174">
    <property type="entry name" value="Oxidored_molyb"/>
    <property type="match status" value="1"/>
</dbReference>
<comment type="caution">
    <text evidence="7">The sequence shown here is derived from an EMBL/GenBank/DDBJ whole genome shotgun (WGS) entry which is preliminary data.</text>
</comment>
<sequence>MLIRTPSDILSSEITPESVYLKRRQFMQGIGIGATALGLGLPATGLAASEDPRKDLEFSPVVAKADNPFYTDENMPSFAQASSYNNFYEFGTDKTDPAKNAHTLTTDPWSVQVEGDVAKPGSYPLEDIMKLMTLEERIYRLRCVEAWSMVIPWVGFSLAEFIKMFGPTSNAKYVEFTTLYRRSEMKGQRSAFSVIDWPYTEGLRMDEAMHPLAFMSVGMYGKTLPNQNGAPIRLVVPWKYGFKSIKSIVKMRFTSIRPKTSWQGIAPEEYGFYANVNPEVSHPRWSQAYERRLPSSLLSPSRIKTEMFNGYGEQVAGLYKGMNLRRHY</sequence>
<dbReference type="GO" id="GO:0016672">
    <property type="term" value="F:oxidoreductase activity, acting on a sulfur group of donors, quinone or similar compound as acceptor"/>
    <property type="evidence" value="ECO:0007669"/>
    <property type="project" value="UniProtKB-UniRule"/>
</dbReference>
<evidence type="ECO:0000259" key="6">
    <source>
        <dbReference type="Pfam" id="PF00174"/>
    </source>
</evidence>
<evidence type="ECO:0000256" key="2">
    <source>
        <dbReference type="ARBA" id="ARBA00022723"/>
    </source>
</evidence>
<feature type="binding site" evidence="5">
    <location>
        <position position="228"/>
    </location>
    <ligand>
        <name>Mo-molybdopterin</name>
        <dbReference type="ChEBI" id="CHEBI:71302"/>
    </ligand>
</feature>
<dbReference type="EMBL" id="PQGG01000010">
    <property type="protein sequence ID" value="POP53810.1"/>
    <property type="molecule type" value="Genomic_DNA"/>
</dbReference>
<comment type="cofactor">
    <cofactor evidence="5">
        <name>Mo-molybdopterin</name>
        <dbReference type="ChEBI" id="CHEBI:71302"/>
    </cofactor>
    <text evidence="5">Binds 1 Mo-molybdopterin (Mo-MPT) cofactor per subunit.</text>
</comment>
<dbReference type="EC" id="1.8.5.-" evidence="5"/>
<comment type="catalytic activity">
    <reaction evidence="5">
        <text>L-methionyl-[protein] + a quinone + H2O = L-methionyl-(S)-S-oxide-[protein] + a quinol</text>
        <dbReference type="Rhea" id="RHEA:51292"/>
        <dbReference type="Rhea" id="RHEA-COMP:12313"/>
        <dbReference type="Rhea" id="RHEA-COMP:12315"/>
        <dbReference type="ChEBI" id="CHEBI:15377"/>
        <dbReference type="ChEBI" id="CHEBI:16044"/>
        <dbReference type="ChEBI" id="CHEBI:24646"/>
        <dbReference type="ChEBI" id="CHEBI:44120"/>
        <dbReference type="ChEBI" id="CHEBI:132124"/>
    </reaction>
</comment>
<dbReference type="RefSeq" id="WP_103683256.1">
    <property type="nucleotide sequence ID" value="NZ_PQGG01000010.1"/>
</dbReference>
<dbReference type="SUPFAM" id="SSF56524">
    <property type="entry name" value="Oxidoreductase molybdopterin-binding domain"/>
    <property type="match status" value="1"/>
</dbReference>
<dbReference type="NCBIfam" id="NF003767">
    <property type="entry name" value="PRK05363.1"/>
    <property type="match status" value="1"/>
</dbReference>
<proteinExistence type="inferred from homology"/>
<dbReference type="Proteomes" id="UP000237222">
    <property type="component" value="Unassembled WGS sequence"/>
</dbReference>
<dbReference type="InterPro" id="IPR000572">
    <property type="entry name" value="OxRdtase_Mopterin-bd_dom"/>
</dbReference>
<evidence type="ECO:0000256" key="4">
    <source>
        <dbReference type="ARBA" id="ARBA00023002"/>
    </source>
</evidence>
<evidence type="ECO:0000256" key="5">
    <source>
        <dbReference type="HAMAP-Rule" id="MF_01206"/>
    </source>
</evidence>
<comment type="subunit">
    <text evidence="5">Heterodimer of a catalytic subunit (MsrP) and a heme-binding subunit (MsrQ).</text>
</comment>
<dbReference type="InterPro" id="IPR006311">
    <property type="entry name" value="TAT_signal"/>
</dbReference>
<keyword evidence="4 5" id="KW-0560">Oxidoreductase</keyword>
<dbReference type="GO" id="GO:0046872">
    <property type="term" value="F:metal ion binding"/>
    <property type="evidence" value="ECO:0007669"/>
    <property type="project" value="UniProtKB-KW"/>
</dbReference>
<organism evidence="7 8">
    <name type="scientific">Zhongshania marina</name>
    <dbReference type="NCBI Taxonomy" id="2304603"/>
    <lineage>
        <taxon>Bacteria</taxon>
        <taxon>Pseudomonadati</taxon>
        <taxon>Pseudomonadota</taxon>
        <taxon>Gammaproteobacteria</taxon>
        <taxon>Cellvibrionales</taxon>
        <taxon>Spongiibacteraceae</taxon>
        <taxon>Zhongshania</taxon>
    </lineage>
</organism>
<dbReference type="HAMAP" id="MF_01206">
    <property type="entry name" value="MsrP"/>
    <property type="match status" value="1"/>
</dbReference>
<dbReference type="OrthoDB" id="9795587at2"/>
<feature type="binding site" evidence="5">
    <location>
        <position position="233"/>
    </location>
    <ligand>
        <name>Mo-molybdopterin</name>
        <dbReference type="ChEBI" id="CHEBI:71302"/>
    </ligand>
</feature>
<dbReference type="PANTHER" id="PTHR43032:SF3">
    <property type="entry name" value="PROTEIN-METHIONINE-SULFOXIDE REDUCTASE CATALYTIC SUBUNIT MSRP"/>
    <property type="match status" value="1"/>
</dbReference>
<feature type="binding site" evidence="5">
    <location>
        <position position="85"/>
    </location>
    <ligand>
        <name>Mo-molybdopterin</name>
        <dbReference type="ChEBI" id="CHEBI:71302"/>
    </ligand>
</feature>
<name>A0A2S4HIS4_9GAMM</name>
<protein>
    <recommendedName>
        <fullName evidence="5">Protein-methionine-sulfoxide reductase catalytic subunit MsrP</fullName>
        <ecNumber evidence="5">1.8.5.-</ecNumber>
    </recommendedName>
</protein>
<dbReference type="InterPro" id="IPR036374">
    <property type="entry name" value="OxRdtase_Mopterin-bd_sf"/>
</dbReference>
<feature type="binding site" evidence="5">
    <location>
        <begin position="88"/>
        <end position="89"/>
    </location>
    <ligand>
        <name>Mo-molybdopterin</name>
        <dbReference type="ChEBI" id="CHEBI:71302"/>
    </ligand>
</feature>
<keyword evidence="1 5" id="KW-0500">Molybdenum</keyword>
<dbReference type="AlphaFoldDB" id="A0A2S4HIS4"/>
<dbReference type="Gene3D" id="3.90.420.10">
    <property type="entry name" value="Oxidoreductase, molybdopterin-binding domain"/>
    <property type="match status" value="1"/>
</dbReference>
<dbReference type="GO" id="GO:0030091">
    <property type="term" value="P:protein repair"/>
    <property type="evidence" value="ECO:0007669"/>
    <property type="project" value="UniProtKB-UniRule"/>
</dbReference>
<reference evidence="7" key="1">
    <citation type="submission" date="2018-01" db="EMBL/GenBank/DDBJ databases">
        <authorList>
            <person name="Yu X.-D."/>
        </authorList>
    </citation>
    <scope>NUCLEOTIDE SEQUENCE</scope>
    <source>
        <strain evidence="7">ZX-21</strain>
    </source>
</reference>
<accession>A0A2S4HIS4</accession>
<evidence type="ECO:0000256" key="1">
    <source>
        <dbReference type="ARBA" id="ARBA00022505"/>
    </source>
</evidence>
<dbReference type="PROSITE" id="PS51318">
    <property type="entry name" value="TAT"/>
    <property type="match status" value="1"/>
</dbReference>
<comment type="function">
    <text evidence="5">Part of the MsrPQ system that repairs oxidized periplasmic proteins containing methionine sulfoxide residues (Met-O), using respiratory chain electrons. Thus protects these proteins from oxidative-stress damage caused by reactive species of oxygen and chlorine generated by the host defense mechanisms. MsrPQ is essential for the maintenance of envelope integrity under bleach stress, rescuing a wide series of structurally unrelated periplasmic proteins from methionine oxidation. The catalytic subunit MsrP is non-stereospecific, being able to reduce both (R-) and (S-) diastereoisomers of methionine sulfoxide.</text>
</comment>
<comment type="PTM">
    <text evidence="5">Predicted to be exported by the Tat system. The position of the signal peptide cleavage has not been experimentally proven.</text>
</comment>
<comment type="similarity">
    <text evidence="5">Belongs to the MsrP family.</text>
</comment>
<evidence type="ECO:0000313" key="7">
    <source>
        <dbReference type="EMBL" id="POP53810.1"/>
    </source>
</evidence>
<keyword evidence="2 5" id="KW-0479">Metal-binding</keyword>
<dbReference type="InterPro" id="IPR022867">
    <property type="entry name" value="MsrP"/>
</dbReference>
<evidence type="ECO:0000313" key="8">
    <source>
        <dbReference type="Proteomes" id="UP000237222"/>
    </source>
</evidence>
<feature type="domain" description="Oxidoreductase molybdopterin-binding" evidence="6">
    <location>
        <begin position="105"/>
        <end position="262"/>
    </location>
</feature>
<feature type="binding site" evidence="5">
    <location>
        <begin position="244"/>
        <end position="246"/>
    </location>
    <ligand>
        <name>Mo-molybdopterin</name>
        <dbReference type="ChEBI" id="CHEBI:71302"/>
    </ligand>
</feature>
<evidence type="ECO:0000256" key="3">
    <source>
        <dbReference type="ARBA" id="ARBA00022729"/>
    </source>
</evidence>
<gene>
    <name evidence="5" type="primary">msrP</name>
    <name evidence="7" type="ORF">C0068_04240</name>
</gene>